<feature type="coiled-coil region" evidence="1">
    <location>
        <begin position="16"/>
        <end position="93"/>
    </location>
</feature>
<dbReference type="Proteomes" id="UP000005309">
    <property type="component" value="Unassembled WGS sequence"/>
</dbReference>
<feature type="compositionally biased region" description="Pro residues" evidence="2">
    <location>
        <begin position="168"/>
        <end position="180"/>
    </location>
</feature>
<gene>
    <name evidence="3" type="ORF">HMPREF0908_1332</name>
</gene>
<protein>
    <submittedName>
        <fullName evidence="3">Uncharacterized protein</fullName>
    </submittedName>
</protein>
<comment type="caution">
    <text evidence="3">The sequence shown here is derived from an EMBL/GenBank/DDBJ whole genome shotgun (WGS) entry which is preliminary data.</text>
</comment>
<evidence type="ECO:0000313" key="3">
    <source>
        <dbReference type="EMBL" id="EEQ48352.1"/>
    </source>
</evidence>
<feature type="region of interest" description="Disordered" evidence="2">
    <location>
        <begin position="163"/>
        <end position="227"/>
    </location>
</feature>
<proteinExistence type="predicted"/>
<evidence type="ECO:0000256" key="2">
    <source>
        <dbReference type="SAM" id="MobiDB-lite"/>
    </source>
</evidence>
<accession>C4V488</accession>
<dbReference type="EMBL" id="ACLA01000020">
    <property type="protein sequence ID" value="EEQ48352.1"/>
    <property type="molecule type" value="Genomic_DNA"/>
</dbReference>
<feature type="compositionally biased region" description="Low complexity" evidence="2">
    <location>
        <begin position="181"/>
        <end position="204"/>
    </location>
</feature>
<dbReference type="AlphaFoldDB" id="C4V488"/>
<sequence>MGAVLLLIVRYVIHRRQRSEEDDEELAESIEKLKKELQQSADTIIKRLGSHVTKLEGLLREADDRRVQLETRAAEAQRLEWALHQRIEELERRLSDMGQTLPPAIQPQRRAAVPVSPASSPQISGVLGGQVPPLVMQPTEAQRTDGDAFAAVLHQSILREQMRGGTPPAAPAPIPPPPAQASPSPRAVPPSVSSAVMPASAASVQQMPPERMEQPAPPTEEEELPEDETIIKARALLRAGRTIEQVARETGVEIGALRLMKQMTQKD</sequence>
<dbReference type="STRING" id="638302.HMPREF0908_1332"/>
<keyword evidence="1" id="KW-0175">Coiled coil</keyword>
<evidence type="ECO:0000313" key="4">
    <source>
        <dbReference type="Proteomes" id="UP000005309"/>
    </source>
</evidence>
<dbReference type="RefSeq" id="WP_006690066.1">
    <property type="nucleotide sequence ID" value="NZ_GG694006.1"/>
</dbReference>
<organism evidence="3 4">
    <name type="scientific">Selenomonas flueggei ATCC 43531</name>
    <dbReference type="NCBI Taxonomy" id="638302"/>
    <lineage>
        <taxon>Bacteria</taxon>
        <taxon>Bacillati</taxon>
        <taxon>Bacillota</taxon>
        <taxon>Negativicutes</taxon>
        <taxon>Selenomonadales</taxon>
        <taxon>Selenomonadaceae</taxon>
        <taxon>Selenomonas</taxon>
    </lineage>
</organism>
<reference evidence="3 4" key="1">
    <citation type="submission" date="2009-04" db="EMBL/GenBank/DDBJ databases">
        <authorList>
            <person name="Qin X."/>
            <person name="Bachman B."/>
            <person name="Battles P."/>
            <person name="Bell A."/>
            <person name="Bess C."/>
            <person name="Bickham C."/>
            <person name="Chaboub L."/>
            <person name="Chen D."/>
            <person name="Coyle M."/>
            <person name="Deiros D.R."/>
            <person name="Dinh H."/>
            <person name="Forbes L."/>
            <person name="Fowler G."/>
            <person name="Francisco L."/>
            <person name="Fu Q."/>
            <person name="Gubbala S."/>
            <person name="Hale W."/>
            <person name="Han Y."/>
            <person name="Hemphill L."/>
            <person name="Highlander S.K."/>
            <person name="Hirani K."/>
            <person name="Hogues M."/>
            <person name="Jackson L."/>
            <person name="Jakkamsetti A."/>
            <person name="Javaid M."/>
            <person name="Jiang H."/>
            <person name="Korchina V."/>
            <person name="Kovar C."/>
            <person name="Lara F."/>
            <person name="Lee S."/>
            <person name="Mata R."/>
            <person name="Mathew T."/>
            <person name="Moen C."/>
            <person name="Morales K."/>
            <person name="Munidasa M."/>
            <person name="Nazareth L."/>
            <person name="Ngo R."/>
            <person name="Nguyen L."/>
            <person name="Okwuonu G."/>
            <person name="Ongeri F."/>
            <person name="Patil S."/>
            <person name="Petrosino J."/>
            <person name="Pham C."/>
            <person name="Pham P."/>
            <person name="Pu L.-L."/>
            <person name="Puazo M."/>
            <person name="Raj R."/>
            <person name="Reid J."/>
            <person name="Rouhana J."/>
            <person name="Saada N."/>
            <person name="Shang Y."/>
            <person name="Simmons D."/>
            <person name="Thornton R."/>
            <person name="Warren J."/>
            <person name="Weissenberger G."/>
            <person name="Zhang J."/>
            <person name="Zhang L."/>
            <person name="Zhou C."/>
            <person name="Zhu D."/>
            <person name="Muzny D."/>
            <person name="Worley K."/>
            <person name="Gibbs R."/>
        </authorList>
    </citation>
    <scope>NUCLEOTIDE SEQUENCE [LARGE SCALE GENOMIC DNA]</scope>
    <source>
        <strain evidence="3 4">ATCC 43531</strain>
    </source>
</reference>
<keyword evidence="4" id="KW-1185">Reference proteome</keyword>
<dbReference type="HOGENOM" id="CLU_1141950_0_0_9"/>
<evidence type="ECO:0000256" key="1">
    <source>
        <dbReference type="SAM" id="Coils"/>
    </source>
</evidence>
<name>C4V488_9FIRM</name>